<accession>A0A382WT13</accession>
<dbReference type="EMBL" id="UINC01162201">
    <property type="protein sequence ID" value="SVD61823.1"/>
    <property type="molecule type" value="Genomic_DNA"/>
</dbReference>
<proteinExistence type="predicted"/>
<organism evidence="1">
    <name type="scientific">marine metagenome</name>
    <dbReference type="NCBI Taxonomy" id="408172"/>
    <lineage>
        <taxon>unclassified sequences</taxon>
        <taxon>metagenomes</taxon>
        <taxon>ecological metagenomes</taxon>
    </lineage>
</organism>
<sequence length="222" mass="26149">MSQYDFESNYDGDWDDGGEIAWNESDWQRYLRDSDKEVSRFIAVYNSVREKNDRLDEAAHLMGWDHDDWSVMEDELGFSEETSLNDQEEEEAFADSDPYTIHKHPVYVSTTALYVYLRASWEHLMRHNQTQAQASLAWSYCASLADGERHSILGAQSLDLGDYQLAVCHFKKSHSALNESLRLNRLFEHHNTKILSNYLEETSLRMHDIREVWLRVMQDCRR</sequence>
<reference evidence="1" key="1">
    <citation type="submission" date="2018-05" db="EMBL/GenBank/DDBJ databases">
        <authorList>
            <person name="Lanie J.A."/>
            <person name="Ng W.-L."/>
            <person name="Kazmierczak K.M."/>
            <person name="Andrzejewski T.M."/>
            <person name="Davidsen T.M."/>
            <person name="Wayne K.J."/>
            <person name="Tettelin H."/>
            <person name="Glass J.I."/>
            <person name="Rusch D."/>
            <person name="Podicherti R."/>
            <person name="Tsui H.-C.T."/>
            <person name="Winkler M.E."/>
        </authorList>
    </citation>
    <scope>NUCLEOTIDE SEQUENCE</scope>
</reference>
<name>A0A382WT13_9ZZZZ</name>
<dbReference type="AlphaFoldDB" id="A0A382WT13"/>
<gene>
    <name evidence="1" type="ORF">METZ01_LOCUS414677</name>
</gene>
<protein>
    <submittedName>
        <fullName evidence="1">Uncharacterized protein</fullName>
    </submittedName>
</protein>
<evidence type="ECO:0000313" key="1">
    <source>
        <dbReference type="EMBL" id="SVD61823.1"/>
    </source>
</evidence>